<evidence type="ECO:0000313" key="9">
    <source>
        <dbReference type="EMBL" id="HJA09138.1"/>
    </source>
</evidence>
<evidence type="ECO:0000259" key="8">
    <source>
        <dbReference type="PROSITE" id="PS51007"/>
    </source>
</evidence>
<keyword evidence="7" id="KW-0732">Signal</keyword>
<accession>A0A9D2KN16</accession>
<dbReference type="Gene3D" id="1.10.760.10">
    <property type="entry name" value="Cytochrome c-like domain"/>
    <property type="match status" value="1"/>
</dbReference>
<proteinExistence type="predicted"/>
<organism evidence="9 10">
    <name type="scientific">Candidatus Mailhella merdigallinarum</name>
    <dbReference type="NCBI Taxonomy" id="2838658"/>
    <lineage>
        <taxon>Bacteria</taxon>
        <taxon>Pseudomonadati</taxon>
        <taxon>Thermodesulfobacteriota</taxon>
        <taxon>Desulfovibrionia</taxon>
        <taxon>Desulfovibrionales</taxon>
        <taxon>Desulfovibrionaceae</taxon>
        <taxon>Mailhella</taxon>
    </lineage>
</organism>
<dbReference type="SUPFAM" id="SSF46626">
    <property type="entry name" value="Cytochrome c"/>
    <property type="match status" value="1"/>
</dbReference>
<evidence type="ECO:0000256" key="3">
    <source>
        <dbReference type="ARBA" id="ARBA00022723"/>
    </source>
</evidence>
<dbReference type="PRINTS" id="PR00605">
    <property type="entry name" value="CYTCHROMECIC"/>
</dbReference>
<dbReference type="GO" id="GO:0009055">
    <property type="term" value="F:electron transfer activity"/>
    <property type="evidence" value="ECO:0007669"/>
    <property type="project" value="InterPro"/>
</dbReference>
<comment type="caution">
    <text evidence="9">The sequence shown here is derived from an EMBL/GenBank/DDBJ whole genome shotgun (WGS) entry which is preliminary data.</text>
</comment>
<protein>
    <submittedName>
        <fullName evidence="9">C-type cytochrome</fullName>
    </submittedName>
</protein>
<keyword evidence="5 6" id="KW-0408">Iron</keyword>
<dbReference type="AlphaFoldDB" id="A0A9D2KN16"/>
<evidence type="ECO:0000256" key="1">
    <source>
        <dbReference type="ARBA" id="ARBA00022448"/>
    </source>
</evidence>
<evidence type="ECO:0000256" key="7">
    <source>
        <dbReference type="SAM" id="SignalP"/>
    </source>
</evidence>
<evidence type="ECO:0000313" key="10">
    <source>
        <dbReference type="Proteomes" id="UP000824225"/>
    </source>
</evidence>
<keyword evidence="3 6" id="KW-0479">Metal-binding</keyword>
<evidence type="ECO:0000256" key="4">
    <source>
        <dbReference type="ARBA" id="ARBA00022982"/>
    </source>
</evidence>
<keyword evidence="1" id="KW-0813">Transport</keyword>
<reference evidence="9" key="2">
    <citation type="submission" date="2021-04" db="EMBL/GenBank/DDBJ databases">
        <authorList>
            <person name="Gilroy R."/>
        </authorList>
    </citation>
    <scope>NUCLEOTIDE SEQUENCE</scope>
    <source>
        <strain evidence="9">CHK186-16707</strain>
    </source>
</reference>
<keyword evidence="2 6" id="KW-0349">Heme</keyword>
<dbReference type="InterPro" id="IPR036909">
    <property type="entry name" value="Cyt_c-like_dom_sf"/>
</dbReference>
<reference evidence="9" key="1">
    <citation type="journal article" date="2021" name="PeerJ">
        <title>Extensive microbial diversity within the chicken gut microbiome revealed by metagenomics and culture.</title>
        <authorList>
            <person name="Gilroy R."/>
            <person name="Ravi A."/>
            <person name="Getino M."/>
            <person name="Pursley I."/>
            <person name="Horton D.L."/>
            <person name="Alikhan N.F."/>
            <person name="Baker D."/>
            <person name="Gharbi K."/>
            <person name="Hall N."/>
            <person name="Watson M."/>
            <person name="Adriaenssens E.M."/>
            <person name="Foster-Nyarko E."/>
            <person name="Jarju S."/>
            <person name="Secka A."/>
            <person name="Antonio M."/>
            <person name="Oren A."/>
            <person name="Chaudhuri R.R."/>
            <person name="La Ragione R."/>
            <person name="Hildebrand F."/>
            <person name="Pallen M.J."/>
        </authorList>
    </citation>
    <scope>NUCLEOTIDE SEQUENCE</scope>
    <source>
        <strain evidence="9">CHK186-16707</strain>
    </source>
</reference>
<feature type="domain" description="Cytochrome c" evidence="8">
    <location>
        <begin position="20"/>
        <end position="103"/>
    </location>
</feature>
<feature type="chain" id="PRO_5039105852" evidence="7">
    <location>
        <begin position="23"/>
        <end position="103"/>
    </location>
</feature>
<dbReference type="InterPro" id="IPR009056">
    <property type="entry name" value="Cyt_c-like_dom"/>
</dbReference>
<dbReference type="Proteomes" id="UP000824225">
    <property type="component" value="Unassembled WGS sequence"/>
</dbReference>
<evidence type="ECO:0000256" key="6">
    <source>
        <dbReference type="PROSITE-ProRule" id="PRU00433"/>
    </source>
</evidence>
<dbReference type="GO" id="GO:0020037">
    <property type="term" value="F:heme binding"/>
    <property type="evidence" value="ECO:0007669"/>
    <property type="project" value="InterPro"/>
</dbReference>
<name>A0A9D2KN16_9BACT</name>
<evidence type="ECO:0000256" key="5">
    <source>
        <dbReference type="ARBA" id="ARBA00023004"/>
    </source>
</evidence>
<sequence length="103" mass="10822">MKKMGIACSALLCLVAFGVASADEDASILYKTRCQSCHGADGSLAPAKGVVPIKGQNADNLLTMLEGYKNGIFGGAQKRVMEGVVKRLSDEQLKNLAAYVSTL</sequence>
<feature type="signal peptide" evidence="7">
    <location>
        <begin position="1"/>
        <end position="22"/>
    </location>
</feature>
<dbReference type="InterPro" id="IPR008168">
    <property type="entry name" value="Cyt_C_IC"/>
</dbReference>
<dbReference type="GO" id="GO:0005506">
    <property type="term" value="F:iron ion binding"/>
    <property type="evidence" value="ECO:0007669"/>
    <property type="project" value="InterPro"/>
</dbReference>
<dbReference type="EMBL" id="DXAN01000026">
    <property type="protein sequence ID" value="HJA09138.1"/>
    <property type="molecule type" value="Genomic_DNA"/>
</dbReference>
<gene>
    <name evidence="9" type="ORF">H9962_08125</name>
</gene>
<dbReference type="PROSITE" id="PS51007">
    <property type="entry name" value="CYTC"/>
    <property type="match status" value="1"/>
</dbReference>
<keyword evidence="4" id="KW-0249">Electron transport</keyword>
<evidence type="ECO:0000256" key="2">
    <source>
        <dbReference type="ARBA" id="ARBA00022617"/>
    </source>
</evidence>
<dbReference type="Pfam" id="PF00034">
    <property type="entry name" value="Cytochrom_C"/>
    <property type="match status" value="1"/>
</dbReference>